<protein>
    <recommendedName>
        <fullName evidence="4">Phage membrane protein</fullName>
    </recommendedName>
</protein>
<keyword evidence="3" id="KW-1185">Reference proteome</keyword>
<gene>
    <name evidence="2" type="ORF">WS70_25700</name>
</gene>
<dbReference type="EMBL" id="CP013387">
    <property type="protein sequence ID" value="AOJ05116.1"/>
    <property type="molecule type" value="Genomic_DNA"/>
</dbReference>
<dbReference type="RefSeq" id="WP_059598252.1">
    <property type="nucleotide sequence ID" value="NZ_CP013387.1"/>
</dbReference>
<evidence type="ECO:0000313" key="2">
    <source>
        <dbReference type="EMBL" id="AOJ05116.1"/>
    </source>
</evidence>
<feature type="transmembrane region" description="Helical" evidence="1">
    <location>
        <begin position="37"/>
        <end position="54"/>
    </location>
</feature>
<keyword evidence="1" id="KW-0472">Membrane</keyword>
<evidence type="ECO:0000256" key="1">
    <source>
        <dbReference type="SAM" id="Phobius"/>
    </source>
</evidence>
<sequence>MGTTSLELQWHNQLFDIRRSIRYHNRRRAFFDRLDQMTNMLSVIFGSTAVYGVLEQQYKAVALVAAGLVTVLSAINLVVGSSQRARAHADFSRQFIGLEKRMALSVPDDAVLLAVRGERLTIEAEEPPVLHVLNVICHNEQMRAMGYADADLAKVGFWQRVFSQLFDFREYLLRAQKP</sequence>
<keyword evidence="1" id="KW-1133">Transmembrane helix</keyword>
<keyword evidence="1" id="KW-0812">Transmembrane</keyword>
<accession>A0A1B4FN70</accession>
<dbReference type="Proteomes" id="UP000062519">
    <property type="component" value="Chromosome 2"/>
</dbReference>
<evidence type="ECO:0008006" key="4">
    <source>
        <dbReference type="Google" id="ProtNLM"/>
    </source>
</evidence>
<evidence type="ECO:0000313" key="3">
    <source>
        <dbReference type="Proteomes" id="UP000062519"/>
    </source>
</evidence>
<name>A0A1B4FN70_9BURK</name>
<dbReference type="AlphaFoldDB" id="A0A1B4FN70"/>
<organism evidence="2 3">
    <name type="scientific">Burkholderia mayonis</name>
    <dbReference type="NCBI Taxonomy" id="1385591"/>
    <lineage>
        <taxon>Bacteria</taxon>
        <taxon>Pseudomonadati</taxon>
        <taxon>Pseudomonadota</taxon>
        <taxon>Betaproteobacteria</taxon>
        <taxon>Burkholderiales</taxon>
        <taxon>Burkholderiaceae</taxon>
        <taxon>Burkholderia</taxon>
        <taxon>pseudomallei group</taxon>
    </lineage>
</organism>
<reference evidence="2 3" key="1">
    <citation type="submission" date="2015-12" db="EMBL/GenBank/DDBJ databases">
        <title>Diversity of Burkholderia near neighbor genomes.</title>
        <authorList>
            <person name="Sahl J."/>
            <person name="Wagner D."/>
            <person name="Keim P."/>
        </authorList>
    </citation>
    <scope>NUCLEOTIDE SEQUENCE [LARGE SCALE GENOMIC DNA]</scope>
    <source>
        <strain evidence="2 3">BDU6</strain>
    </source>
</reference>
<feature type="transmembrane region" description="Helical" evidence="1">
    <location>
        <begin position="60"/>
        <end position="79"/>
    </location>
</feature>
<proteinExistence type="predicted"/>
<dbReference type="KEGG" id="buu:WS70_25700"/>